<dbReference type="InterPro" id="IPR029056">
    <property type="entry name" value="Ribokinase-like"/>
</dbReference>
<organism evidence="16 17">
    <name type="scientific">Janthinobacterium violaceinigrum</name>
    <dbReference type="NCBI Taxonomy" id="2654252"/>
    <lineage>
        <taxon>Bacteria</taxon>
        <taxon>Pseudomonadati</taxon>
        <taxon>Pseudomonadota</taxon>
        <taxon>Betaproteobacteria</taxon>
        <taxon>Burkholderiales</taxon>
        <taxon>Oxalobacteraceae</taxon>
        <taxon>Janthinobacterium</taxon>
    </lineage>
</organism>
<name>A0A6I1I0T3_9BURK</name>
<dbReference type="GO" id="GO:0005829">
    <property type="term" value="C:cytosol"/>
    <property type="evidence" value="ECO:0007669"/>
    <property type="project" value="TreeGrafter"/>
</dbReference>
<comment type="function">
    <text evidence="10">Catalyzes the phosphorylation of 2-keto-3-deoxygluconate (KDG) to produce 2-keto-3-deoxy-6-phosphogluconate (KDPG).</text>
</comment>
<dbReference type="GO" id="GO:0005524">
    <property type="term" value="F:ATP binding"/>
    <property type="evidence" value="ECO:0007669"/>
    <property type="project" value="UniProtKB-KW"/>
</dbReference>
<reference evidence="16 17" key="1">
    <citation type="submission" date="2019-10" db="EMBL/GenBank/DDBJ databases">
        <title>Three novel species isolated from a subtropical stream in China.</title>
        <authorList>
            <person name="Lu H."/>
        </authorList>
    </citation>
    <scope>NUCLEOTIDE SEQUENCE [LARGE SCALE GENOMIC DNA]</scope>
    <source>
        <strain evidence="16 17">FT13W</strain>
    </source>
</reference>
<dbReference type="GO" id="GO:0019698">
    <property type="term" value="P:D-galacturonate catabolic process"/>
    <property type="evidence" value="ECO:0007669"/>
    <property type="project" value="TreeGrafter"/>
</dbReference>
<dbReference type="RefSeq" id="WP_152282868.1">
    <property type="nucleotide sequence ID" value="NZ_WFLI01000012.1"/>
</dbReference>
<keyword evidence="4 16" id="KW-0418">Kinase</keyword>
<dbReference type="PANTHER" id="PTHR43085">
    <property type="entry name" value="HEXOKINASE FAMILY MEMBER"/>
    <property type="match status" value="1"/>
</dbReference>
<evidence type="ECO:0000256" key="11">
    <source>
        <dbReference type="ARBA" id="ARBA00066369"/>
    </source>
</evidence>
<feature type="domain" description="Carbohydrate kinase PfkB" evidence="15">
    <location>
        <begin position="6"/>
        <end position="308"/>
    </location>
</feature>
<dbReference type="GO" id="GO:0008673">
    <property type="term" value="F:2-dehydro-3-deoxygluconokinase activity"/>
    <property type="evidence" value="ECO:0007669"/>
    <property type="project" value="UniProtKB-EC"/>
</dbReference>
<evidence type="ECO:0000256" key="4">
    <source>
        <dbReference type="ARBA" id="ARBA00022777"/>
    </source>
</evidence>
<comment type="similarity">
    <text evidence="1">Belongs to the carbohydrate kinase PfkB family.</text>
</comment>
<gene>
    <name evidence="16" type="ORF">GCN75_12840</name>
</gene>
<dbReference type="CDD" id="cd01166">
    <property type="entry name" value="KdgK"/>
    <property type="match status" value="1"/>
</dbReference>
<keyword evidence="6" id="KW-0119">Carbohydrate metabolism</keyword>
<evidence type="ECO:0000259" key="15">
    <source>
        <dbReference type="Pfam" id="PF00294"/>
    </source>
</evidence>
<protein>
    <recommendedName>
        <fullName evidence="12">2-dehydro-3-deoxygluconokinase</fullName>
        <ecNumber evidence="11">2.7.1.45</ecNumber>
    </recommendedName>
    <alternativeName>
        <fullName evidence="13">2-keto-3-deoxygluconokinase</fullName>
    </alternativeName>
    <alternativeName>
        <fullName evidence="14">3-deoxy-2-oxo-D-gluconate kinase</fullName>
    </alternativeName>
    <alternativeName>
        <fullName evidence="8">KDG kinase</fullName>
    </alternativeName>
</protein>
<evidence type="ECO:0000313" key="16">
    <source>
        <dbReference type="EMBL" id="KAB8064553.1"/>
    </source>
</evidence>
<dbReference type="PROSITE" id="PS00584">
    <property type="entry name" value="PFKB_KINASES_2"/>
    <property type="match status" value="1"/>
</dbReference>
<accession>A0A6I1I0T3</accession>
<dbReference type="PANTHER" id="PTHR43085:SF15">
    <property type="entry name" value="2-DEHYDRO-3-DEOXYGLUCONOKINASE"/>
    <property type="match status" value="1"/>
</dbReference>
<keyword evidence="5" id="KW-0067">ATP-binding</keyword>
<dbReference type="EC" id="2.7.1.45" evidence="11"/>
<comment type="pathway">
    <text evidence="7">Carbohydrate acid metabolism; 2-dehydro-3-deoxy-D-gluconate degradation; D-glyceraldehyde 3-phosphate and pyruvate from 2-dehydro-3-deoxy-D-gluconate: step 1/2.</text>
</comment>
<dbReference type="GO" id="GO:0006974">
    <property type="term" value="P:DNA damage response"/>
    <property type="evidence" value="ECO:0007669"/>
    <property type="project" value="TreeGrafter"/>
</dbReference>
<evidence type="ECO:0000256" key="1">
    <source>
        <dbReference type="ARBA" id="ARBA00010688"/>
    </source>
</evidence>
<keyword evidence="17" id="KW-1185">Reference proteome</keyword>
<comment type="caution">
    <text evidence="16">The sequence shown here is derived from an EMBL/GenBank/DDBJ whole genome shotgun (WGS) entry which is preliminary data.</text>
</comment>
<proteinExistence type="inferred from homology"/>
<dbReference type="Proteomes" id="UP000468717">
    <property type="component" value="Unassembled WGS sequence"/>
</dbReference>
<evidence type="ECO:0000256" key="9">
    <source>
        <dbReference type="ARBA" id="ARBA00050729"/>
    </source>
</evidence>
<dbReference type="InterPro" id="IPR050306">
    <property type="entry name" value="PfkB_Carbo_kinase"/>
</dbReference>
<evidence type="ECO:0000256" key="13">
    <source>
        <dbReference type="ARBA" id="ARBA00075711"/>
    </source>
</evidence>
<evidence type="ECO:0000256" key="2">
    <source>
        <dbReference type="ARBA" id="ARBA00022679"/>
    </source>
</evidence>
<evidence type="ECO:0000313" key="17">
    <source>
        <dbReference type="Proteomes" id="UP000468717"/>
    </source>
</evidence>
<dbReference type="Gene3D" id="3.40.1190.20">
    <property type="match status" value="1"/>
</dbReference>
<dbReference type="GO" id="GO:0042840">
    <property type="term" value="P:D-glucuronate catabolic process"/>
    <property type="evidence" value="ECO:0007669"/>
    <property type="project" value="TreeGrafter"/>
</dbReference>
<sequence>MQAPQTVFVIGECMIELQRAEQQQEQKPAMAYRFGGDTLNAAVYMARQLDAGRHAVAYVTALGSDSLSDDMCASWQDEGIDTRCVQRLADKLPGMYLIENDAQGERRFHYWRSDSAARHWLRGPQAPAILQQLAGARHVYLSGISLAILPPADRELLLATLAQCQAQGGQIIFDNNYRPRLWESADAAASAYHRVLSLSSLALLTLDDEDALYGPADVAQVLARTGALGVPEIVLKRGAQPCIVSFHGVVEEVATRPVANVVDTTAAGDSFGAAYVAARLAGQAPAMAAASGHRLAACVIGRRGAIIARTEMPAG</sequence>
<dbReference type="InterPro" id="IPR011611">
    <property type="entry name" value="PfkB_dom"/>
</dbReference>
<dbReference type="AlphaFoldDB" id="A0A6I1I0T3"/>
<dbReference type="InterPro" id="IPR002173">
    <property type="entry name" value="Carboh/pur_kinase_PfkB_CS"/>
</dbReference>
<keyword evidence="2" id="KW-0808">Transferase</keyword>
<evidence type="ECO:0000256" key="6">
    <source>
        <dbReference type="ARBA" id="ARBA00023277"/>
    </source>
</evidence>
<evidence type="ECO:0000256" key="14">
    <source>
        <dbReference type="ARBA" id="ARBA00080545"/>
    </source>
</evidence>
<evidence type="ECO:0000256" key="10">
    <source>
        <dbReference type="ARBA" id="ARBA00054997"/>
    </source>
</evidence>
<keyword evidence="3" id="KW-0547">Nucleotide-binding</keyword>
<dbReference type="EMBL" id="WFLI01000012">
    <property type="protein sequence ID" value="KAB8064553.1"/>
    <property type="molecule type" value="Genomic_DNA"/>
</dbReference>
<evidence type="ECO:0000256" key="12">
    <source>
        <dbReference type="ARBA" id="ARBA00067931"/>
    </source>
</evidence>
<evidence type="ECO:0000256" key="3">
    <source>
        <dbReference type="ARBA" id="ARBA00022741"/>
    </source>
</evidence>
<dbReference type="SUPFAM" id="SSF53613">
    <property type="entry name" value="Ribokinase-like"/>
    <property type="match status" value="1"/>
</dbReference>
<evidence type="ECO:0000256" key="7">
    <source>
        <dbReference type="ARBA" id="ARBA00043951"/>
    </source>
</evidence>
<dbReference type="Pfam" id="PF00294">
    <property type="entry name" value="PfkB"/>
    <property type="match status" value="1"/>
</dbReference>
<evidence type="ECO:0000256" key="8">
    <source>
        <dbReference type="ARBA" id="ARBA00044254"/>
    </source>
</evidence>
<evidence type="ECO:0000256" key="5">
    <source>
        <dbReference type="ARBA" id="ARBA00022840"/>
    </source>
</evidence>
<dbReference type="FunFam" id="3.40.1190.20:FF:000011">
    <property type="entry name" value="2-dehydro-3-deoxygluconokinase, putative"/>
    <property type="match status" value="1"/>
</dbReference>
<comment type="catalytic activity">
    <reaction evidence="9">
        <text>2-dehydro-3-deoxy-D-gluconate + ATP = 2-dehydro-3-deoxy-6-phospho-D-gluconate + ADP + H(+)</text>
        <dbReference type="Rhea" id="RHEA:14797"/>
        <dbReference type="ChEBI" id="CHEBI:15378"/>
        <dbReference type="ChEBI" id="CHEBI:30616"/>
        <dbReference type="ChEBI" id="CHEBI:57569"/>
        <dbReference type="ChEBI" id="CHEBI:57990"/>
        <dbReference type="ChEBI" id="CHEBI:456216"/>
        <dbReference type="EC" id="2.7.1.45"/>
    </reaction>
</comment>